<name>X1Q9B6_9ZZZZ</name>
<comment type="caution">
    <text evidence="1">The sequence shown here is derived from an EMBL/GenBank/DDBJ whole genome shotgun (WGS) entry which is preliminary data.</text>
</comment>
<accession>X1Q9B6</accession>
<evidence type="ECO:0000313" key="1">
    <source>
        <dbReference type="EMBL" id="GAI64828.1"/>
    </source>
</evidence>
<reference evidence="1" key="1">
    <citation type="journal article" date="2014" name="Front. Microbiol.">
        <title>High frequency of phylogenetically diverse reductive dehalogenase-homologous genes in deep subseafloor sedimentary metagenomes.</title>
        <authorList>
            <person name="Kawai M."/>
            <person name="Futagami T."/>
            <person name="Toyoda A."/>
            <person name="Takaki Y."/>
            <person name="Nishi S."/>
            <person name="Hori S."/>
            <person name="Arai W."/>
            <person name="Tsubouchi T."/>
            <person name="Morono Y."/>
            <person name="Uchiyama I."/>
            <person name="Ito T."/>
            <person name="Fujiyama A."/>
            <person name="Inagaki F."/>
            <person name="Takami H."/>
        </authorList>
    </citation>
    <scope>NUCLEOTIDE SEQUENCE</scope>
    <source>
        <strain evidence="1">Expedition CK06-06</strain>
    </source>
</reference>
<proteinExistence type="predicted"/>
<organism evidence="1">
    <name type="scientific">marine sediment metagenome</name>
    <dbReference type="NCBI Taxonomy" id="412755"/>
    <lineage>
        <taxon>unclassified sequences</taxon>
        <taxon>metagenomes</taxon>
        <taxon>ecological metagenomes</taxon>
    </lineage>
</organism>
<sequence length="31" mass="3167">GLASEGAKLVLAARDAKRLKETKAKVVAQGS</sequence>
<feature type="non-terminal residue" evidence="1">
    <location>
        <position position="31"/>
    </location>
</feature>
<dbReference type="AlphaFoldDB" id="X1Q9B6"/>
<dbReference type="EMBL" id="BARV01046316">
    <property type="protein sequence ID" value="GAI64828.1"/>
    <property type="molecule type" value="Genomic_DNA"/>
</dbReference>
<feature type="non-terminal residue" evidence="1">
    <location>
        <position position="1"/>
    </location>
</feature>
<gene>
    <name evidence="1" type="ORF">S06H3_67172</name>
</gene>
<protein>
    <submittedName>
        <fullName evidence="1">Uncharacterized protein</fullName>
    </submittedName>
</protein>